<dbReference type="EMBL" id="JAODUP010000372">
    <property type="protein sequence ID" value="KAK2151216.1"/>
    <property type="molecule type" value="Genomic_DNA"/>
</dbReference>
<organism evidence="1 2">
    <name type="scientific">Paralvinella palmiformis</name>
    <dbReference type="NCBI Taxonomy" id="53620"/>
    <lineage>
        <taxon>Eukaryota</taxon>
        <taxon>Metazoa</taxon>
        <taxon>Spiralia</taxon>
        <taxon>Lophotrochozoa</taxon>
        <taxon>Annelida</taxon>
        <taxon>Polychaeta</taxon>
        <taxon>Sedentaria</taxon>
        <taxon>Canalipalpata</taxon>
        <taxon>Terebellida</taxon>
        <taxon>Terebelliformia</taxon>
        <taxon>Alvinellidae</taxon>
        <taxon>Paralvinella</taxon>
    </lineage>
</organism>
<keyword evidence="2" id="KW-1185">Reference proteome</keyword>
<dbReference type="AlphaFoldDB" id="A0AAD9JE12"/>
<accession>A0AAD9JE12</accession>
<evidence type="ECO:0000313" key="2">
    <source>
        <dbReference type="Proteomes" id="UP001208570"/>
    </source>
</evidence>
<name>A0AAD9JE12_9ANNE</name>
<proteinExistence type="predicted"/>
<sequence>MKLDNCISAIEVLYHRQMGGTKTQTSLVDIMTKLKNDTDGKRKAMEDKRFYNQDRCGLQLSVTRDQETSISKITASSTARETCITTL</sequence>
<comment type="caution">
    <text evidence="1">The sequence shown here is derived from an EMBL/GenBank/DDBJ whole genome shotgun (WGS) entry which is preliminary data.</text>
</comment>
<reference evidence="1" key="1">
    <citation type="journal article" date="2023" name="Mol. Biol. Evol.">
        <title>Third-Generation Sequencing Reveals the Adaptive Role of the Epigenome in Three Deep-Sea Polychaetes.</title>
        <authorList>
            <person name="Perez M."/>
            <person name="Aroh O."/>
            <person name="Sun Y."/>
            <person name="Lan Y."/>
            <person name="Juniper S.K."/>
            <person name="Young C.R."/>
            <person name="Angers B."/>
            <person name="Qian P.Y."/>
        </authorList>
    </citation>
    <scope>NUCLEOTIDE SEQUENCE</scope>
    <source>
        <strain evidence="1">P08H-3</strain>
    </source>
</reference>
<gene>
    <name evidence="1" type="ORF">LSH36_372g04065</name>
</gene>
<protein>
    <submittedName>
        <fullName evidence="1">Uncharacterized protein</fullName>
    </submittedName>
</protein>
<evidence type="ECO:0000313" key="1">
    <source>
        <dbReference type="EMBL" id="KAK2151216.1"/>
    </source>
</evidence>
<dbReference type="Proteomes" id="UP001208570">
    <property type="component" value="Unassembled WGS sequence"/>
</dbReference>